<evidence type="ECO:0000256" key="4">
    <source>
        <dbReference type="ARBA" id="ARBA00022461"/>
    </source>
</evidence>
<feature type="transmembrane region" description="Helical" evidence="13">
    <location>
        <begin position="1550"/>
        <end position="1568"/>
    </location>
</feature>
<evidence type="ECO:0000256" key="2">
    <source>
        <dbReference type="ARBA" id="ARBA00007193"/>
    </source>
</evidence>
<organism evidence="14 15">
    <name type="scientific">Lucilia cuprina</name>
    <name type="common">Green bottle fly</name>
    <name type="synonym">Australian sheep blowfly</name>
    <dbReference type="NCBI Taxonomy" id="7375"/>
    <lineage>
        <taxon>Eukaryota</taxon>
        <taxon>Metazoa</taxon>
        <taxon>Ecdysozoa</taxon>
        <taxon>Arthropoda</taxon>
        <taxon>Hexapoda</taxon>
        <taxon>Insecta</taxon>
        <taxon>Pterygota</taxon>
        <taxon>Neoptera</taxon>
        <taxon>Endopterygota</taxon>
        <taxon>Diptera</taxon>
        <taxon>Brachycera</taxon>
        <taxon>Muscomorpha</taxon>
        <taxon>Oestroidea</taxon>
        <taxon>Calliphoridae</taxon>
        <taxon>Luciliinae</taxon>
        <taxon>Lucilia</taxon>
    </lineage>
</organism>
<feature type="transmembrane region" description="Helical" evidence="13">
    <location>
        <begin position="1525"/>
        <end position="1544"/>
    </location>
</feature>
<keyword evidence="9 13" id="KW-0472">Membrane</keyword>
<evidence type="ECO:0000313" key="15">
    <source>
        <dbReference type="Proteomes" id="UP000037069"/>
    </source>
</evidence>
<feature type="transmembrane region" description="Helical" evidence="13">
    <location>
        <begin position="1021"/>
        <end position="1042"/>
    </location>
</feature>
<feature type="transmembrane region" description="Helical" evidence="13">
    <location>
        <begin position="1661"/>
        <end position="1682"/>
    </location>
</feature>
<dbReference type="PANTHER" id="PTHR11690">
    <property type="entry name" value="AMILORIDE-SENSITIVE SODIUM CHANNEL-RELATED"/>
    <property type="match status" value="1"/>
</dbReference>
<comment type="subcellular location">
    <subcellularLocation>
        <location evidence="1">Membrane</location>
        <topology evidence="1">Multi-pass membrane protein</topology>
    </subcellularLocation>
</comment>
<feature type="transmembrane region" description="Helical" evidence="13">
    <location>
        <begin position="462"/>
        <end position="485"/>
    </location>
</feature>
<keyword evidence="3 12" id="KW-0813">Transport</keyword>
<dbReference type="PANTHER" id="PTHR11690:SF288">
    <property type="entry name" value="AMILORIDE-SENSITIVE NA+ CHANNEL-RELATED"/>
    <property type="match status" value="1"/>
</dbReference>
<sequence length="2168" mass="255409">MASSNYKPAQPLHLRQLNQRFELDHKTKNCKINFSANFKDSIGQLIVEFGRKSTIHGLNRIFQKKSTKYERIFWVITVIYALLGSIYVCITLSQRFNAGTFKTVVNSTNAPVYILPFPEISICNANHLNWGRIEEAKNLFIPHENDTEKIRLFETVISLYDNVSFGEFYEFIALEGEPVELVNHINFSAVFEFMTWRCEEFLSNCTWRHFKVDCCEIFQRIRGQEGLCWHFNTLSSEESRRKQQLDDKYPWRTGSAGPKSGLTVRLWLNEDKHYHQDNEKGVTVAVLEPGVFHRDPFFVPANTETAVEVEPVAYFHDNGTRNLPFARRKCIFNEETSLYASTSLPNFPYMLENCFTLCYQEYLMRYCNCTIDILFPPAEYNACKATDLLCLAKNDVYFKFTHQFGEEDFLHSDYRGMVCNCVRNCYSLNYVADVRPSFFPEQPRRSRMYVDLDVHYRIETMFVYRTSLVFGWLDLVVAFGGIVGLFLGCSLISGMELLYLILIEFPTFIFKKLRLKTKLQKVHNQNSNDIMAPVNYKPAQPLALRQLNQKYELNNINRQKRNNNIKLTHKFKESAIQLLYDFGQKSTIHGTNRIAQENATKYERYFWTLILIYAIIGCIYICLILSQRFNAGVFQTVVDSTDKPVFHIPFPEVTICNENQLNWDRIEEAKQLFMPNENDAEKIRLFEKVIGLYDNITFGVFGQFRVLKGEPLELVNHVNFSSVFDFMTWRCEEFLTDCKWRHFEKNCCDIFVRSRGQDGICWHFNTLSTEEARQKQLVDKKYPWRTGNAGPESALTVRVLINEEKHYRQDNEKGIWVAILEPGIFHRDPLFIPSNTETLVEVDPIVYYHDNGTRRLPPSQRNCMFHDERHRYEYKYLDGFTYKLENCYSHCYQEYLMKYCNCTMEFLFPPGKYSNHSDMYNISNSNFWSASYPACKAKDLLCLGQHNDYLEFNHEVGEENFVRREYHGMICNCIRSCYSLNYVIDIRPSFLPIHETDNKTIIDLDVHFRIETMFVYRTSLVFGWVDLMVAFGGIVGLFLGCSLLSGMELVYFVLLELPIFIMRTLRTKKKYNDKPLSNATDYKYEPKKKLKFSRQFKDSVKKLAINFGTKSTIHGVARMFEENSNKYERLFWFLTFASALLGSIYVCLILSQRFNAGSFETVVDSTNDPVFHIPFPEITICNANHLNWQRIEEAKHRFMPHENNTEKLQMFEFVIGLYDNLSFGGFEEFANLKDKPLDLVKNVNFSLVYEFMSWRCEEFLTDCVWRHYKIKCCDVFSRSRGQNGLCWHFNTLSTEEGRRKKLMDSKYPWRTGSAGPRTGLTLRVLLNEDKHYRKDNEKGITVGVMEPEVFHRDPFWVPANSETVVEVEPVVYFYDNDTRGLSSNQRRCVFKDEHNSHDFKTLNGFTYMIENCQTQCHQEYLLKHCNCTLDILFPADKYAACQVKDLICLADNNDYFRFTHQFGEEEYVRSDYHGMICKCFRNCYSLNYVTDVRPSFLPAYLRDNRTYIDLDVHFRFDTMMVYRTSLVFGWVDLMVAFGGIAGLFLGCSLISAMELIYFVLVELPVFLLSELKVKRKYEDDQQNKERYETHMPSKRQNWAIKQLNRKFELEQKHLQEKKRTQEFVQQFKKSAQQFAINFGRKSTIHGINRIFQDDSNHYERFFWLFSLICAFLGTIYVCLILSQRFNAGNLETIIESTNRPVFYIPFPEVAICNANNLNWQRLEEAKHRFMPHENNTEKIRLFEMVIGLYDNISFGKFEHFQALKNKPLKLVNNVNFSLVFDFMTWRCEELLTDCVWRRYKINCCDVFLRSRGSNGICWHFNTLSTEEGKRKQLLDNKYPYRTGSAGPKSGLNVRVLLNEEKHYRQDNEKGITVGIMEPKVFHKDPTWVPANTETVVEVEPVIYLYDNDTRTLSSDQRKCLFHDERSSYDFKSLAGFSYMIENCQAQCHQEHLLKYCNCTLDLLFPPAQYKACKVKDLLCLAKYNDHFRFYHQFGEEEFVHSYYQGMICKCFRNCYSLNFVTDVRPSFLPAFIRENKTYVDLDVHFRFETMMVYRTSLVFGWVDLMVAFGGIAGLFLGCSLISGIELLYFVFVEFPVFMFNEFNEFKTKTSYKKVDNLESNQQQQLKKVPVKQRNWGLNNRIMAAQHMEHNEFMFNKNNFNNINEEAQH</sequence>
<evidence type="ECO:0000256" key="11">
    <source>
        <dbReference type="ARBA" id="ARBA00023303"/>
    </source>
</evidence>
<feature type="transmembrane region" description="Helical" evidence="13">
    <location>
        <begin position="1130"/>
        <end position="1150"/>
    </location>
</feature>
<dbReference type="EMBL" id="JRES01001455">
    <property type="protein sequence ID" value="KNC22737.1"/>
    <property type="molecule type" value="Genomic_DNA"/>
</dbReference>
<keyword evidence="15" id="KW-1185">Reference proteome</keyword>
<comment type="caution">
    <text evidence="14">The sequence shown here is derived from an EMBL/GenBank/DDBJ whole genome shotgun (WGS) entry which is preliminary data.</text>
</comment>
<evidence type="ECO:0000256" key="12">
    <source>
        <dbReference type="RuleBase" id="RU000679"/>
    </source>
</evidence>
<dbReference type="PROSITE" id="PS01206">
    <property type="entry name" value="ASC"/>
    <property type="match status" value="4"/>
</dbReference>
<evidence type="ECO:0000256" key="6">
    <source>
        <dbReference type="ARBA" id="ARBA00022989"/>
    </source>
</evidence>
<evidence type="ECO:0000256" key="3">
    <source>
        <dbReference type="ARBA" id="ARBA00022448"/>
    </source>
</evidence>
<dbReference type="OrthoDB" id="5874059at2759"/>
<keyword evidence="6 13" id="KW-1133">Transmembrane helix</keyword>
<keyword evidence="5 12" id="KW-0812">Transmembrane</keyword>
<reference evidence="14 15" key="1">
    <citation type="journal article" date="2015" name="Nat. Commun.">
        <title>Lucilia cuprina genome unlocks parasitic fly biology to underpin future interventions.</title>
        <authorList>
            <person name="Anstead C.A."/>
            <person name="Korhonen P.K."/>
            <person name="Young N.D."/>
            <person name="Hall R.S."/>
            <person name="Jex A.R."/>
            <person name="Murali S.C."/>
            <person name="Hughes D.S."/>
            <person name="Lee S.F."/>
            <person name="Perry T."/>
            <person name="Stroehlein A.J."/>
            <person name="Ansell B.R."/>
            <person name="Breugelmans B."/>
            <person name="Hofmann A."/>
            <person name="Qu J."/>
            <person name="Dugan S."/>
            <person name="Lee S.L."/>
            <person name="Chao H."/>
            <person name="Dinh H."/>
            <person name="Han Y."/>
            <person name="Doddapaneni H.V."/>
            <person name="Worley K.C."/>
            <person name="Muzny D.M."/>
            <person name="Ioannidis P."/>
            <person name="Waterhouse R.M."/>
            <person name="Zdobnov E.M."/>
            <person name="James P.J."/>
            <person name="Bagnall N.H."/>
            <person name="Kotze A.C."/>
            <person name="Gibbs R.A."/>
            <person name="Richards S."/>
            <person name="Batterham P."/>
            <person name="Gasser R.B."/>
        </authorList>
    </citation>
    <scope>NUCLEOTIDE SEQUENCE [LARGE SCALE GENOMIC DNA]</scope>
    <source>
        <strain evidence="14 15">LS</strain>
        <tissue evidence="14">Full body</tissue>
    </source>
</reference>
<name>A0A0L0BRR5_LUCCU</name>
<evidence type="ECO:0000256" key="1">
    <source>
        <dbReference type="ARBA" id="ARBA00004141"/>
    </source>
</evidence>
<dbReference type="InterPro" id="IPR020903">
    <property type="entry name" value="ENaC_CS"/>
</dbReference>
<protein>
    <submittedName>
        <fullName evidence="14">Pickpocket protein 19</fullName>
    </submittedName>
</protein>
<evidence type="ECO:0000256" key="7">
    <source>
        <dbReference type="ARBA" id="ARBA00023053"/>
    </source>
</evidence>
<evidence type="ECO:0000313" key="14">
    <source>
        <dbReference type="EMBL" id="KNC22737.1"/>
    </source>
</evidence>
<keyword evidence="7" id="KW-0915">Sodium</keyword>
<evidence type="ECO:0000256" key="13">
    <source>
        <dbReference type="SAM" id="Phobius"/>
    </source>
</evidence>
<accession>A0A0L0BRR5</accession>
<evidence type="ECO:0000256" key="8">
    <source>
        <dbReference type="ARBA" id="ARBA00023065"/>
    </source>
</evidence>
<evidence type="ECO:0000256" key="9">
    <source>
        <dbReference type="ARBA" id="ARBA00023136"/>
    </source>
</evidence>
<dbReference type="InterPro" id="IPR001873">
    <property type="entry name" value="ENaC"/>
</dbReference>
<dbReference type="FunFam" id="1.10.287.770:FF:000010">
    <property type="entry name" value="Pickpocket 23, isoform A"/>
    <property type="match status" value="2"/>
</dbReference>
<dbReference type="Gene3D" id="1.10.287.770">
    <property type="entry name" value="YojJ-like"/>
    <property type="match status" value="4"/>
</dbReference>
<feature type="transmembrane region" description="Helical" evidence="13">
    <location>
        <begin position="2058"/>
        <end position="2091"/>
    </location>
</feature>
<dbReference type="GO" id="GO:0015280">
    <property type="term" value="F:ligand-gated sodium channel activity"/>
    <property type="evidence" value="ECO:0007669"/>
    <property type="project" value="TreeGrafter"/>
</dbReference>
<dbReference type="GO" id="GO:0005886">
    <property type="term" value="C:plasma membrane"/>
    <property type="evidence" value="ECO:0007669"/>
    <property type="project" value="TreeGrafter"/>
</dbReference>
<feature type="transmembrane region" description="Helical" evidence="13">
    <location>
        <begin position="605"/>
        <end position="626"/>
    </location>
</feature>
<dbReference type="Proteomes" id="UP000037069">
    <property type="component" value="Unassembled WGS sequence"/>
</dbReference>
<dbReference type="Pfam" id="PF00858">
    <property type="entry name" value="ASC"/>
    <property type="match status" value="4"/>
</dbReference>
<keyword evidence="8 12" id="KW-0406">Ion transport</keyword>
<keyword evidence="11 12" id="KW-0407">Ion channel</keyword>
<keyword evidence="4 12" id="KW-0894">Sodium channel</keyword>
<evidence type="ECO:0000256" key="10">
    <source>
        <dbReference type="ARBA" id="ARBA00023201"/>
    </source>
</evidence>
<gene>
    <name evidence="14" type="ORF">FF38_04092</name>
</gene>
<dbReference type="PRINTS" id="PR01078">
    <property type="entry name" value="AMINACHANNEL"/>
</dbReference>
<dbReference type="Gene3D" id="2.60.470.10">
    <property type="entry name" value="Acid-sensing ion channels like domains"/>
    <property type="match status" value="4"/>
</dbReference>
<comment type="similarity">
    <text evidence="2 12">Belongs to the amiloride-sensitive sodium channel (TC 1.A.6) family.</text>
</comment>
<proteinExistence type="inferred from homology"/>
<feature type="transmembrane region" description="Helical" evidence="13">
    <location>
        <begin position="1049"/>
        <end position="1065"/>
    </location>
</feature>
<feature type="transmembrane region" description="Helical" evidence="13">
    <location>
        <begin position="72"/>
        <end position="92"/>
    </location>
</feature>
<evidence type="ECO:0000256" key="5">
    <source>
        <dbReference type="ARBA" id="ARBA00022692"/>
    </source>
</evidence>
<keyword evidence="10 12" id="KW-0739">Sodium transport</keyword>